<keyword evidence="4" id="KW-1185">Reference proteome</keyword>
<dbReference type="EMBL" id="ABCS01000019">
    <property type="protein sequence ID" value="EDM79514.1"/>
    <property type="molecule type" value="Genomic_DNA"/>
</dbReference>
<dbReference type="RefSeq" id="WP_006971426.1">
    <property type="nucleotide sequence ID" value="NZ_ABCS01000019.1"/>
</dbReference>
<proteinExistence type="predicted"/>
<dbReference type="OrthoDB" id="5800709at2"/>
<reference evidence="3 4" key="1">
    <citation type="submission" date="2007-06" db="EMBL/GenBank/DDBJ databases">
        <authorList>
            <person name="Shimkets L."/>
            <person name="Ferriera S."/>
            <person name="Johnson J."/>
            <person name="Kravitz S."/>
            <person name="Beeson K."/>
            <person name="Sutton G."/>
            <person name="Rogers Y.-H."/>
            <person name="Friedman R."/>
            <person name="Frazier M."/>
            <person name="Venter J.C."/>
        </authorList>
    </citation>
    <scope>NUCLEOTIDE SEQUENCE [LARGE SCALE GENOMIC DNA]</scope>
    <source>
        <strain evidence="3 4">SIR-1</strain>
    </source>
</reference>
<comment type="caution">
    <text evidence="3">The sequence shown here is derived from an EMBL/GenBank/DDBJ whole genome shotgun (WGS) entry which is preliminary data.</text>
</comment>
<feature type="compositionally biased region" description="Acidic residues" evidence="1">
    <location>
        <begin position="27"/>
        <end position="41"/>
    </location>
</feature>
<protein>
    <recommendedName>
        <fullName evidence="2">DUF4397 domain-containing protein</fullName>
    </recommendedName>
</protein>
<evidence type="ECO:0000313" key="3">
    <source>
        <dbReference type="EMBL" id="EDM79514.1"/>
    </source>
</evidence>
<accession>A6G3X7</accession>
<gene>
    <name evidence="3" type="ORF">PPSIR1_35347</name>
</gene>
<dbReference type="eggNOG" id="ENOG50332BI">
    <property type="taxonomic scope" value="Bacteria"/>
</dbReference>
<dbReference type="AlphaFoldDB" id="A6G3X7"/>
<evidence type="ECO:0000256" key="1">
    <source>
        <dbReference type="SAM" id="MobiDB-lite"/>
    </source>
</evidence>
<feature type="domain" description="DUF4397" evidence="2">
    <location>
        <begin position="100"/>
        <end position="203"/>
    </location>
</feature>
<dbReference type="Pfam" id="PF14344">
    <property type="entry name" value="DUF4397"/>
    <property type="match status" value="1"/>
</dbReference>
<name>A6G3X7_9BACT</name>
<organism evidence="3 4">
    <name type="scientific">Plesiocystis pacifica SIR-1</name>
    <dbReference type="NCBI Taxonomy" id="391625"/>
    <lineage>
        <taxon>Bacteria</taxon>
        <taxon>Pseudomonadati</taxon>
        <taxon>Myxococcota</taxon>
        <taxon>Polyangia</taxon>
        <taxon>Nannocystales</taxon>
        <taxon>Nannocystaceae</taxon>
        <taxon>Plesiocystis</taxon>
    </lineage>
</organism>
<evidence type="ECO:0000313" key="4">
    <source>
        <dbReference type="Proteomes" id="UP000005801"/>
    </source>
</evidence>
<feature type="compositionally biased region" description="Acidic residues" evidence="1">
    <location>
        <begin position="49"/>
        <end position="80"/>
    </location>
</feature>
<feature type="region of interest" description="Disordered" evidence="1">
    <location>
        <begin position="20"/>
        <end position="85"/>
    </location>
</feature>
<evidence type="ECO:0000259" key="2">
    <source>
        <dbReference type="Pfam" id="PF14344"/>
    </source>
</evidence>
<dbReference type="STRING" id="391625.PPSIR1_35347"/>
<dbReference type="Proteomes" id="UP000005801">
    <property type="component" value="Unassembled WGS sequence"/>
</dbReference>
<sequence length="302" mass="31652">MKFHSLIKTAAIASFLTIPLTACPSDDGGDDEVGEEEDDTAGETTSGEDTTEDGSTEEETTEEESTTEEEEETTEEETTGGDEGRVRLMHLGVFPGDENTGVDIFVNGEAPGITFEFKQGTDYVALPVGTYDFDIVPAGGTIDDSVFTVEGFAIEAGVDYAVFASGYLDPGDGDGEFGVAFFPENPADIAEGDTRLNVIHAAALGAFNPVDVWLVDENCDPTMPLLEDFPYLGGALDFDVPVGPLSLGLDVGQDATVDACFFVPELPGGALINVYAVNTSEGVPSLIAHLPDGSIAEVNPEG</sequence>
<dbReference type="InterPro" id="IPR025510">
    <property type="entry name" value="DUF4397"/>
</dbReference>